<sequence length="205" mass="22120">MYQPDGVPSGPAKRAVTAKAHFVSGSTRRGDFKSSIRPAGQRGRPTIGEDVGSLIESRTRDNDCGGWKKFNTTNDTTSEESIIGTVNTTTPTPASREVTVPVVAGKNQSEAVGVQKKHKFALQTAFSPRKDTLSTDMAAAYDVPSLSSLQRTVAFDRSALGSISIQDTVVMKDCRAVDFEAAFKVLGHLVQTIETRPIYRITSIK</sequence>
<name>A0A485KUA0_9STRA</name>
<dbReference type="EMBL" id="CAADRA010005341">
    <property type="protein sequence ID" value="VFT88759.1"/>
    <property type="molecule type" value="Genomic_DNA"/>
</dbReference>
<feature type="region of interest" description="Disordered" evidence="1">
    <location>
        <begin position="25"/>
        <end position="58"/>
    </location>
</feature>
<gene>
    <name evidence="3" type="primary">Aste57867_11904</name>
    <name evidence="2" type="ORF">As57867_011859</name>
    <name evidence="3" type="ORF">ASTE57867_11904</name>
</gene>
<evidence type="ECO:0000313" key="2">
    <source>
        <dbReference type="EMBL" id="KAF0697424.1"/>
    </source>
</evidence>
<evidence type="ECO:0000256" key="1">
    <source>
        <dbReference type="SAM" id="MobiDB-lite"/>
    </source>
</evidence>
<organism evidence="3 4">
    <name type="scientific">Aphanomyces stellatus</name>
    <dbReference type="NCBI Taxonomy" id="120398"/>
    <lineage>
        <taxon>Eukaryota</taxon>
        <taxon>Sar</taxon>
        <taxon>Stramenopiles</taxon>
        <taxon>Oomycota</taxon>
        <taxon>Saprolegniomycetes</taxon>
        <taxon>Saprolegniales</taxon>
        <taxon>Verrucalvaceae</taxon>
        <taxon>Aphanomyces</taxon>
    </lineage>
</organism>
<proteinExistence type="predicted"/>
<evidence type="ECO:0000313" key="3">
    <source>
        <dbReference type="EMBL" id="VFT88759.1"/>
    </source>
</evidence>
<dbReference type="Proteomes" id="UP000332933">
    <property type="component" value="Unassembled WGS sequence"/>
</dbReference>
<evidence type="ECO:0000313" key="4">
    <source>
        <dbReference type="Proteomes" id="UP000332933"/>
    </source>
</evidence>
<reference evidence="3 4" key="1">
    <citation type="submission" date="2019-03" db="EMBL/GenBank/DDBJ databases">
        <authorList>
            <person name="Gaulin E."/>
            <person name="Dumas B."/>
        </authorList>
    </citation>
    <scope>NUCLEOTIDE SEQUENCE [LARGE SCALE GENOMIC DNA]</scope>
    <source>
        <strain evidence="3">CBS 568.67</strain>
    </source>
</reference>
<protein>
    <submittedName>
        <fullName evidence="3">Aste57867_11904 protein</fullName>
    </submittedName>
</protein>
<dbReference type="EMBL" id="VJMH01005320">
    <property type="protein sequence ID" value="KAF0697424.1"/>
    <property type="molecule type" value="Genomic_DNA"/>
</dbReference>
<reference evidence="2" key="2">
    <citation type="submission" date="2019-06" db="EMBL/GenBank/DDBJ databases">
        <title>Genomics analysis of Aphanomyces spp. identifies a new class of oomycete effector associated with host adaptation.</title>
        <authorList>
            <person name="Gaulin E."/>
        </authorList>
    </citation>
    <scope>NUCLEOTIDE SEQUENCE</scope>
    <source>
        <strain evidence="2">CBS 578.67</strain>
    </source>
</reference>
<dbReference type="AlphaFoldDB" id="A0A485KUA0"/>
<accession>A0A485KUA0</accession>
<keyword evidence="4" id="KW-1185">Reference proteome</keyword>